<dbReference type="EMBL" id="JAAFAN010000001">
    <property type="protein sequence ID" value="NDO87907.1"/>
    <property type="molecule type" value="Genomic_DNA"/>
</dbReference>
<feature type="transmembrane region" description="Helical" evidence="1">
    <location>
        <begin position="293"/>
        <end position="314"/>
    </location>
</feature>
<dbReference type="RefSeq" id="WP_024840151.1">
    <property type="nucleotide sequence ID" value="NZ_JAAFAN010000001.1"/>
</dbReference>
<organism evidence="2 3">
    <name type="scientific">Cellulosimicrobium composti</name>
    <dbReference type="NCBI Taxonomy" id="2672572"/>
    <lineage>
        <taxon>Bacteria</taxon>
        <taxon>Bacillati</taxon>
        <taxon>Actinomycetota</taxon>
        <taxon>Actinomycetes</taxon>
        <taxon>Micrococcales</taxon>
        <taxon>Promicromonosporaceae</taxon>
        <taxon>Cellulosimicrobium</taxon>
    </lineage>
</organism>
<feature type="transmembrane region" description="Helical" evidence="1">
    <location>
        <begin position="12"/>
        <end position="31"/>
    </location>
</feature>
<comment type="caution">
    <text evidence="2">The sequence shown here is derived from an EMBL/GenBank/DDBJ whole genome shotgun (WGS) entry which is preliminary data.</text>
</comment>
<keyword evidence="3" id="KW-1185">Reference proteome</keyword>
<dbReference type="Proteomes" id="UP000471672">
    <property type="component" value="Unassembled WGS sequence"/>
</dbReference>
<feature type="transmembrane region" description="Helical" evidence="1">
    <location>
        <begin position="98"/>
        <end position="118"/>
    </location>
</feature>
<feature type="transmembrane region" description="Helical" evidence="1">
    <location>
        <begin position="351"/>
        <end position="371"/>
    </location>
</feature>
<keyword evidence="1" id="KW-1133">Transmembrane helix</keyword>
<feature type="transmembrane region" description="Helical" evidence="1">
    <location>
        <begin position="75"/>
        <end position="92"/>
    </location>
</feature>
<dbReference type="PANTHER" id="PTHR36840:SF1">
    <property type="entry name" value="BLL5714 PROTEIN"/>
    <property type="match status" value="1"/>
</dbReference>
<feature type="transmembrane region" description="Helical" evidence="1">
    <location>
        <begin position="258"/>
        <end position="281"/>
    </location>
</feature>
<proteinExistence type="predicted"/>
<reference evidence="2 3" key="1">
    <citation type="journal article" date="2021" name="Arch. Microbiol.">
        <title>Cellulosimicrobium fucosivorans sp. nov., isolated from San Elijo Lagoon, contains a fucose metabolic pathway linked to carotenoid production.</title>
        <authorList>
            <person name="Aviles F.A."/>
            <person name="Kyndt J.A."/>
        </authorList>
    </citation>
    <scope>NUCLEOTIDE SEQUENCE [LARGE SCALE GENOMIC DNA]</scope>
    <source>
        <strain evidence="2 3">SE3</strain>
    </source>
</reference>
<feature type="transmembrane region" description="Helical" evidence="1">
    <location>
        <begin position="160"/>
        <end position="182"/>
    </location>
</feature>
<dbReference type="Pfam" id="PF06772">
    <property type="entry name" value="LtrA"/>
    <property type="match status" value="1"/>
</dbReference>
<accession>A0ABX0B5G9</accession>
<feature type="transmembrane region" description="Helical" evidence="1">
    <location>
        <begin position="134"/>
        <end position="154"/>
    </location>
</feature>
<feature type="transmembrane region" description="Helical" evidence="1">
    <location>
        <begin position="43"/>
        <end position="63"/>
    </location>
</feature>
<feature type="transmembrane region" description="Helical" evidence="1">
    <location>
        <begin position="218"/>
        <end position="237"/>
    </location>
</feature>
<evidence type="ECO:0000313" key="2">
    <source>
        <dbReference type="EMBL" id="NDO87907.1"/>
    </source>
</evidence>
<keyword evidence="1" id="KW-0472">Membrane</keyword>
<feature type="transmembrane region" description="Helical" evidence="1">
    <location>
        <begin position="194"/>
        <end position="212"/>
    </location>
</feature>
<feature type="transmembrane region" description="Helical" evidence="1">
    <location>
        <begin position="326"/>
        <end position="345"/>
    </location>
</feature>
<protein>
    <submittedName>
        <fullName evidence="2">Low temperature requirement protein A</fullName>
    </submittedName>
</protein>
<dbReference type="InterPro" id="IPR010640">
    <property type="entry name" value="Low_temperature_requirement_A"/>
</dbReference>
<gene>
    <name evidence="2" type="ORF">GYH36_00195</name>
</gene>
<evidence type="ECO:0000313" key="3">
    <source>
        <dbReference type="Proteomes" id="UP000471672"/>
    </source>
</evidence>
<keyword evidence="1" id="KW-0812">Transmembrane</keyword>
<evidence type="ECO:0000256" key="1">
    <source>
        <dbReference type="SAM" id="Phobius"/>
    </source>
</evidence>
<sequence length="384" mass="40037">MAARRAPEGRSVRPLELFYDLVFVVVVQQLARRLEGGADALAYVAVAALAVLVWMCWLNQTFLMNMAPARSGAEVVLTLASMAGVGVVAISLAPSQPWTPGLFALGYAVARVALWPLWRRVAASRPAGAWRETWATPTLFGPGLAVGWLASVLLPPPAVYVAWAVLVGVETVLLVQGLPRYAYRGDHLTERAELFVLVLLGDSIIELFLSVTVASPPAAWWVAAVAFVATCAVWALYFDLGARVPALRRDPSRTTGGFVRDVVVGAHLLLLVGLVLVAVGFRSAIEAAEVRPSGTATAACLGAGFVLVLLAQGATALRARYAPRWVAVWVLPGAVVAAGAGVAGASWPTAAVPVVCLGAVLGALATGYALVGRGLLVVARTPAA</sequence>
<dbReference type="GeneID" id="32509040"/>
<name>A0ABX0B5G9_9MICO</name>
<dbReference type="PANTHER" id="PTHR36840">
    <property type="entry name" value="BLL5714 PROTEIN"/>
    <property type="match status" value="1"/>
</dbReference>